<dbReference type="GO" id="GO:0016702">
    <property type="term" value="F:oxidoreductase activity, acting on single donors with incorporation of molecular oxygen, incorporation of two atoms of oxygen"/>
    <property type="evidence" value="ECO:0007669"/>
    <property type="project" value="InterPro"/>
</dbReference>
<dbReference type="InterPro" id="IPR000907">
    <property type="entry name" value="LipOase"/>
</dbReference>
<keyword evidence="6" id="KW-1185">Reference proteome</keyword>
<dbReference type="Pfam" id="PF00305">
    <property type="entry name" value="Lipoxygenase"/>
    <property type="match status" value="1"/>
</dbReference>
<evidence type="ECO:0000256" key="2">
    <source>
        <dbReference type="ARBA" id="ARBA00022964"/>
    </source>
</evidence>
<reference evidence="5" key="1">
    <citation type="submission" date="2025-08" db="UniProtKB">
        <authorList>
            <consortium name="Ensembl"/>
        </authorList>
    </citation>
    <scope>IDENTIFICATION</scope>
</reference>
<keyword evidence="1" id="KW-0479">Metal-binding</keyword>
<dbReference type="Proteomes" id="UP000694383">
    <property type="component" value="Unplaced"/>
</dbReference>
<dbReference type="GO" id="GO:0034440">
    <property type="term" value="P:lipid oxidation"/>
    <property type="evidence" value="ECO:0007669"/>
    <property type="project" value="InterPro"/>
</dbReference>
<dbReference type="SUPFAM" id="SSF48484">
    <property type="entry name" value="Lipoxigenase"/>
    <property type="match status" value="1"/>
</dbReference>
<evidence type="ECO:0000313" key="5">
    <source>
        <dbReference type="Ensembl" id="ENSOSIP00000033641.1"/>
    </source>
</evidence>
<protein>
    <recommendedName>
        <fullName evidence="4">Lipoxygenase domain-containing protein</fullName>
    </recommendedName>
</protein>
<dbReference type="GeneTree" id="ENSGT00940000166257"/>
<sequence>MVMFTCSAQHAAVNSGQFDFYGWMPNGPSTMREPPPTKKNTVDEATILKTLPGMETIVKGMETISLPNFKRKYFTENIPCENVLNFQKNLNKLSEEIQERNKGLDLPYTYLDPKKVETSVSI</sequence>
<dbReference type="PROSITE" id="PS51393">
    <property type="entry name" value="LIPOXYGENASE_3"/>
    <property type="match status" value="1"/>
</dbReference>
<proteinExistence type="predicted"/>
<accession>A0A8C7YVX2</accession>
<dbReference type="Ensembl" id="ENSOSIT00000035457.1">
    <property type="protein sequence ID" value="ENSOSIP00000033641.1"/>
    <property type="gene ID" value="ENSOSIG00000016989.1"/>
</dbReference>
<dbReference type="AlphaFoldDB" id="A0A8C7YVX2"/>
<name>A0A8C7YVX2_9TELE</name>
<evidence type="ECO:0000313" key="6">
    <source>
        <dbReference type="Proteomes" id="UP000694383"/>
    </source>
</evidence>
<dbReference type="PANTHER" id="PTHR11771">
    <property type="entry name" value="LIPOXYGENASE"/>
    <property type="match status" value="1"/>
</dbReference>
<dbReference type="InterPro" id="IPR013819">
    <property type="entry name" value="LipOase_C"/>
</dbReference>
<reference evidence="5" key="2">
    <citation type="submission" date="2025-09" db="UniProtKB">
        <authorList>
            <consortium name="Ensembl"/>
        </authorList>
    </citation>
    <scope>IDENTIFICATION</scope>
</reference>
<keyword evidence="3" id="KW-0560">Oxidoreductase</keyword>
<evidence type="ECO:0000259" key="4">
    <source>
        <dbReference type="PROSITE" id="PS51393"/>
    </source>
</evidence>
<organism evidence="5 6">
    <name type="scientific">Oryzias sinensis</name>
    <name type="common">Chinese medaka</name>
    <dbReference type="NCBI Taxonomy" id="183150"/>
    <lineage>
        <taxon>Eukaryota</taxon>
        <taxon>Metazoa</taxon>
        <taxon>Chordata</taxon>
        <taxon>Craniata</taxon>
        <taxon>Vertebrata</taxon>
        <taxon>Euteleostomi</taxon>
        <taxon>Actinopterygii</taxon>
        <taxon>Neopterygii</taxon>
        <taxon>Teleostei</taxon>
        <taxon>Neoteleostei</taxon>
        <taxon>Acanthomorphata</taxon>
        <taxon>Ovalentaria</taxon>
        <taxon>Atherinomorphae</taxon>
        <taxon>Beloniformes</taxon>
        <taxon>Adrianichthyidae</taxon>
        <taxon>Oryziinae</taxon>
        <taxon>Oryzias</taxon>
    </lineage>
</organism>
<dbReference type="GO" id="GO:0046872">
    <property type="term" value="F:metal ion binding"/>
    <property type="evidence" value="ECO:0007669"/>
    <property type="project" value="UniProtKB-KW"/>
</dbReference>
<evidence type="ECO:0000256" key="1">
    <source>
        <dbReference type="ARBA" id="ARBA00022723"/>
    </source>
</evidence>
<dbReference type="InterPro" id="IPR036226">
    <property type="entry name" value="LipOase_C_sf"/>
</dbReference>
<evidence type="ECO:0000256" key="3">
    <source>
        <dbReference type="ARBA" id="ARBA00023002"/>
    </source>
</evidence>
<feature type="domain" description="Lipoxygenase" evidence="4">
    <location>
        <begin position="1"/>
        <end position="122"/>
    </location>
</feature>
<dbReference type="Gene3D" id="1.20.245.10">
    <property type="entry name" value="Lipoxygenase-1, Domain 5"/>
    <property type="match status" value="1"/>
</dbReference>
<keyword evidence="2" id="KW-0223">Dioxygenase</keyword>